<gene>
    <name evidence="9" type="primary">scm</name>
    <name evidence="9" type="ORF">GBM73_10070</name>
</gene>
<sequence>MKKRASLLVLVALLFNIFSYGVAVSAETYIPKDPGNIYNDLTGNYGLLGIASQFHVFAKNKTTVNAHTDGNIATHELDAKNNFGTELHEGLLNQEINYIQKTDSFANSSGIPTGSTRMNKFVVGSNVDVALQDGHPTVNGSRLDHLTPDDFYKDRAGHEYIDFEQEFAKLNVAANDLATITPAKTYTAADFPDMNNRTIDLTDLSDTGFLLVNIDAEVLTMNTPLQIINPNDQVVVFNVINSSSALNVQSPIKYNDRSNHETEDFSDANISWNFGNEMTDLTISAPFQGTILAPNATIRITQNQDGTIIGTNVILDAATNRWDPNEIFISDNGTDTTDTSDSTDTSTTSDSSDSSTSSDSTDTTSTTSDSTDTSASSDSTDTTSTTSDSTDTSASSDSTDTTSTTSDSTDTSASSDSTDTTSTTSDSTDTSASSDSTDTTSTTSDSTDTSASSDSTDTTSTTSDSTDTSASSDSTDTTSTTSDSTDTSASSDSTDTTSTTSDSTDTSASSDSTDTSTTTSDSTDTSASSDSTDTTSTTSDSTDTSASSDSTDTSSTTSDSSDSSTSSDSTDTSSTTSDTRHASVSFSKTSSDNRTNFNLTNKTSNDNGNKSKRALPKTGSQSNNWITLAGVILLVIGLRITFMSYKKSKR</sequence>
<accession>A0A7V8C7X0</accession>
<keyword evidence="6" id="KW-0812">Transmembrane</keyword>
<dbReference type="RefSeq" id="WP_058703336.1">
    <property type="nucleotide sequence ID" value="NZ_CP016163.1"/>
</dbReference>
<feature type="region of interest" description="Disordered" evidence="5">
    <location>
        <begin position="326"/>
        <end position="621"/>
    </location>
</feature>
<dbReference type="NCBIfam" id="TIGR01167">
    <property type="entry name" value="LPXTG_anchor"/>
    <property type="match status" value="1"/>
</dbReference>
<protein>
    <submittedName>
        <fullName evidence="9">Collagen-binding MSCRAMM adhesin Scm</fullName>
    </submittedName>
</protein>
<reference evidence="9 10" key="1">
    <citation type="submission" date="2019-10" db="EMBL/GenBank/DDBJ databases">
        <title>Evolutionary dynamics of vancomycin-resistant Enterococcus faecium during gastrointestinal tract colonization and bloodstream infection in immunocompromised pediatric patients.</title>
        <authorList>
            <person name="Chilambi G.S."/>
            <person name="Nordstrom H.R."/>
            <person name="Evans D.R."/>
            <person name="Ferrolino J."/>
            <person name="Hayden R.T."/>
            <person name="Maron G.M."/>
            <person name="Vo A.N."/>
            <person name="Gilmore M.S."/>
            <person name="Wolf J."/>
            <person name="Rosch J.W."/>
            <person name="Van Tyne D."/>
        </authorList>
    </citation>
    <scope>NUCLEOTIDE SEQUENCE [LARGE SCALE GENOMIC DNA]</scope>
    <source>
        <strain evidence="9 10">VRECG27</strain>
    </source>
</reference>
<evidence type="ECO:0000256" key="3">
    <source>
        <dbReference type="ARBA" id="ARBA00022729"/>
    </source>
</evidence>
<name>A0A7V8C7X0_ENTFC</name>
<keyword evidence="3 7" id="KW-0732">Signal</keyword>
<feature type="compositionally biased region" description="Low complexity" evidence="5">
    <location>
        <begin position="334"/>
        <end position="577"/>
    </location>
</feature>
<dbReference type="InterPro" id="IPR019931">
    <property type="entry name" value="LPXTG_anchor"/>
</dbReference>
<evidence type="ECO:0000313" key="9">
    <source>
        <dbReference type="EMBL" id="KAB7577643.1"/>
    </source>
</evidence>
<comment type="caution">
    <text evidence="9">The sequence shown here is derived from an EMBL/GenBank/DDBJ whole genome shotgun (WGS) entry which is preliminary data.</text>
</comment>
<evidence type="ECO:0000256" key="5">
    <source>
        <dbReference type="SAM" id="MobiDB-lite"/>
    </source>
</evidence>
<feature type="domain" description="Gram-positive cocci surface proteins LPxTG" evidence="8">
    <location>
        <begin position="615"/>
        <end position="650"/>
    </location>
</feature>
<feature type="transmembrane region" description="Helical" evidence="6">
    <location>
        <begin position="625"/>
        <end position="645"/>
    </location>
</feature>
<keyword evidence="2" id="KW-0964">Secreted</keyword>
<dbReference type="EMBL" id="WEFP01000001">
    <property type="protein sequence ID" value="KAB7577643.1"/>
    <property type="molecule type" value="Genomic_DNA"/>
</dbReference>
<dbReference type="PROSITE" id="PS50847">
    <property type="entry name" value="GRAM_POS_ANCHORING"/>
    <property type="match status" value="1"/>
</dbReference>
<evidence type="ECO:0000256" key="7">
    <source>
        <dbReference type="SAM" id="SignalP"/>
    </source>
</evidence>
<keyword evidence="1" id="KW-0134">Cell wall</keyword>
<evidence type="ECO:0000259" key="8">
    <source>
        <dbReference type="PROSITE" id="PS50847"/>
    </source>
</evidence>
<keyword evidence="9" id="KW-0176">Collagen</keyword>
<proteinExistence type="predicted"/>
<dbReference type="Pfam" id="PF20597">
    <property type="entry name" value="pAdhesive_15"/>
    <property type="match status" value="1"/>
</dbReference>
<dbReference type="Pfam" id="PF00746">
    <property type="entry name" value="Gram_pos_anchor"/>
    <property type="match status" value="1"/>
</dbReference>
<keyword evidence="4" id="KW-0572">Peptidoglycan-anchor</keyword>
<keyword evidence="6" id="KW-1133">Transmembrane helix</keyword>
<feature type="signal peptide" evidence="7">
    <location>
        <begin position="1"/>
        <end position="25"/>
    </location>
</feature>
<dbReference type="Proteomes" id="UP000469871">
    <property type="component" value="Unassembled WGS sequence"/>
</dbReference>
<evidence type="ECO:0000256" key="2">
    <source>
        <dbReference type="ARBA" id="ARBA00022525"/>
    </source>
</evidence>
<feature type="chain" id="PRO_5038370853" evidence="7">
    <location>
        <begin position="26"/>
        <end position="650"/>
    </location>
</feature>
<dbReference type="NCBIfam" id="TIGR04215">
    <property type="entry name" value="choice_anch_A"/>
    <property type="match status" value="1"/>
</dbReference>
<evidence type="ECO:0000256" key="6">
    <source>
        <dbReference type="SAM" id="Phobius"/>
    </source>
</evidence>
<dbReference type="InterPro" id="IPR026588">
    <property type="entry name" value="Choice_anch_A"/>
</dbReference>
<evidence type="ECO:0000256" key="1">
    <source>
        <dbReference type="ARBA" id="ARBA00022512"/>
    </source>
</evidence>
<evidence type="ECO:0000256" key="4">
    <source>
        <dbReference type="ARBA" id="ARBA00023088"/>
    </source>
</evidence>
<evidence type="ECO:0000313" key="10">
    <source>
        <dbReference type="Proteomes" id="UP000469871"/>
    </source>
</evidence>
<organism evidence="9 10">
    <name type="scientific">Enterococcus faecium</name>
    <name type="common">Streptococcus faecium</name>
    <dbReference type="NCBI Taxonomy" id="1352"/>
    <lineage>
        <taxon>Bacteria</taxon>
        <taxon>Bacillati</taxon>
        <taxon>Bacillota</taxon>
        <taxon>Bacilli</taxon>
        <taxon>Lactobacillales</taxon>
        <taxon>Enterococcaceae</taxon>
        <taxon>Enterococcus</taxon>
    </lineage>
</organism>
<feature type="compositionally biased region" description="Polar residues" evidence="5">
    <location>
        <begin position="582"/>
        <end position="608"/>
    </location>
</feature>
<dbReference type="AlphaFoldDB" id="A0A7V8C7X0"/>
<keyword evidence="6" id="KW-0472">Membrane</keyword>